<evidence type="ECO:0000259" key="1">
    <source>
        <dbReference type="Pfam" id="PF02464"/>
    </source>
</evidence>
<reference evidence="2 3" key="1">
    <citation type="submission" date="2016-05" db="EMBL/GenBank/DDBJ databases">
        <title>Draft genome sequence of a porcine commensal Rothia nasimurium.</title>
        <authorList>
            <person name="Gaiser R.A."/>
            <person name="Van Baarlen P."/>
            <person name="Wells J.M."/>
        </authorList>
    </citation>
    <scope>NUCLEOTIDE SEQUENCE [LARGE SCALE GENOMIC DNA]</scope>
    <source>
        <strain evidence="2 3">PT-32</strain>
    </source>
</reference>
<accession>A0A1Y1RM79</accession>
<proteinExistence type="predicted"/>
<evidence type="ECO:0000313" key="3">
    <source>
        <dbReference type="Proteomes" id="UP000192359"/>
    </source>
</evidence>
<feature type="domain" description="CinA C-terminal" evidence="1">
    <location>
        <begin position="33"/>
        <end position="171"/>
    </location>
</feature>
<sequence>MGRCVVSFESQGQRAAARLVALARCVQGAGGVAQVATAESLTGGMVGSFICTVPGASAVYRGGVISYATEVKASVLGVDAELLAQCGAVDPGVAKSMALGAARVCGADYGVATTGVAGPEPADGQPVGRVYVAAAHLPTGDVRVLEKNYSGSRAEIRAQAARDALLLLSDMLEEKLVATR</sequence>
<gene>
    <name evidence="2" type="ORF">A7979_07535</name>
</gene>
<dbReference type="Proteomes" id="UP000192359">
    <property type="component" value="Unassembled WGS sequence"/>
</dbReference>
<keyword evidence="3" id="KW-1185">Reference proteome</keyword>
<dbReference type="Gene3D" id="3.90.950.20">
    <property type="entry name" value="CinA-like"/>
    <property type="match status" value="1"/>
</dbReference>
<protein>
    <recommendedName>
        <fullName evidence="1">CinA C-terminal domain-containing protein</fullName>
    </recommendedName>
</protein>
<name>A0A1Y1RM79_9MICC</name>
<dbReference type="SUPFAM" id="SSF142433">
    <property type="entry name" value="CinA-like"/>
    <property type="match status" value="1"/>
</dbReference>
<dbReference type="EMBL" id="LXWF01000043">
    <property type="protein sequence ID" value="ORC15570.1"/>
    <property type="molecule type" value="Genomic_DNA"/>
</dbReference>
<organism evidence="2 3">
    <name type="scientific">Rothia nasimurium</name>
    <dbReference type="NCBI Taxonomy" id="85336"/>
    <lineage>
        <taxon>Bacteria</taxon>
        <taxon>Bacillati</taxon>
        <taxon>Actinomycetota</taxon>
        <taxon>Actinomycetes</taxon>
        <taxon>Micrococcales</taxon>
        <taxon>Micrococcaceae</taxon>
        <taxon>Rothia</taxon>
    </lineage>
</organism>
<comment type="caution">
    <text evidence="2">The sequence shown here is derived from an EMBL/GenBank/DDBJ whole genome shotgun (WGS) entry which is preliminary data.</text>
</comment>
<dbReference type="InterPro" id="IPR036653">
    <property type="entry name" value="CinA-like_C"/>
</dbReference>
<dbReference type="InterPro" id="IPR008136">
    <property type="entry name" value="CinA_C"/>
</dbReference>
<dbReference type="NCBIfam" id="TIGR00199">
    <property type="entry name" value="PncC_domain"/>
    <property type="match status" value="1"/>
</dbReference>
<dbReference type="Pfam" id="PF02464">
    <property type="entry name" value="CinA"/>
    <property type="match status" value="1"/>
</dbReference>
<dbReference type="AlphaFoldDB" id="A0A1Y1RM79"/>
<evidence type="ECO:0000313" key="2">
    <source>
        <dbReference type="EMBL" id="ORC15570.1"/>
    </source>
</evidence>